<dbReference type="SUPFAM" id="SSF56219">
    <property type="entry name" value="DNase I-like"/>
    <property type="match status" value="1"/>
</dbReference>
<reference evidence="1 2" key="2">
    <citation type="submission" date="2018-11" db="EMBL/GenBank/DDBJ databases">
        <authorList>
            <consortium name="Pathogen Informatics"/>
        </authorList>
    </citation>
    <scope>NUCLEOTIDE SEQUENCE [LARGE SCALE GENOMIC DNA]</scope>
    <source>
        <strain evidence="1 2">NST_G2</strain>
    </source>
</reference>
<dbReference type="InterPro" id="IPR036691">
    <property type="entry name" value="Endo/exonu/phosph_ase_sf"/>
</dbReference>
<reference evidence="3" key="1">
    <citation type="submission" date="2016-06" db="UniProtKB">
        <authorList>
            <consortium name="WormBaseParasite"/>
        </authorList>
    </citation>
    <scope>IDENTIFICATION</scope>
</reference>
<dbReference type="AlphaFoldDB" id="A0A183TNE5"/>
<evidence type="ECO:0000313" key="1">
    <source>
        <dbReference type="EMBL" id="VDM04379.1"/>
    </source>
</evidence>
<gene>
    <name evidence="1" type="ORF">SSLN_LOCUS17993</name>
</gene>
<keyword evidence="2" id="KW-1185">Reference proteome</keyword>
<dbReference type="WBParaSite" id="SSLN_0001867201-mRNA-1">
    <property type="protein sequence ID" value="SSLN_0001867201-mRNA-1"/>
    <property type="gene ID" value="SSLN_0001867201"/>
</dbReference>
<dbReference type="Proteomes" id="UP000275846">
    <property type="component" value="Unassembled WGS sequence"/>
</dbReference>
<name>A0A183TNE5_SCHSO</name>
<dbReference type="Gene3D" id="3.60.10.10">
    <property type="entry name" value="Endonuclease/exonuclease/phosphatase"/>
    <property type="match status" value="1"/>
</dbReference>
<organism evidence="3">
    <name type="scientific">Schistocephalus solidus</name>
    <name type="common">Tapeworm</name>
    <dbReference type="NCBI Taxonomy" id="70667"/>
    <lineage>
        <taxon>Eukaryota</taxon>
        <taxon>Metazoa</taxon>
        <taxon>Spiralia</taxon>
        <taxon>Lophotrochozoa</taxon>
        <taxon>Platyhelminthes</taxon>
        <taxon>Cestoda</taxon>
        <taxon>Eucestoda</taxon>
        <taxon>Diphyllobothriidea</taxon>
        <taxon>Diphyllobothriidae</taxon>
        <taxon>Schistocephalus</taxon>
    </lineage>
</organism>
<proteinExistence type="predicted"/>
<dbReference type="EMBL" id="UYSU01043486">
    <property type="protein sequence ID" value="VDM04379.1"/>
    <property type="molecule type" value="Genomic_DNA"/>
</dbReference>
<sequence length="73" mass="7884">MSLRLPLWGDNFATIISTYAPPITSSDAAKNKFYEDLHALLATVPNADKLIIFGEFNACNGTDHAASPNSQCL</sequence>
<evidence type="ECO:0000313" key="2">
    <source>
        <dbReference type="Proteomes" id="UP000275846"/>
    </source>
</evidence>
<evidence type="ECO:0000313" key="3">
    <source>
        <dbReference type="WBParaSite" id="SSLN_0001867201-mRNA-1"/>
    </source>
</evidence>
<dbReference type="OrthoDB" id="10030815at2759"/>
<accession>A0A183TNE5</accession>
<protein>
    <submittedName>
        <fullName evidence="3">Endo/exonuclease/phosphatase domain-containing protein</fullName>
    </submittedName>
</protein>